<dbReference type="InterPro" id="IPR013783">
    <property type="entry name" value="Ig-like_fold"/>
</dbReference>
<dbReference type="SMART" id="SM00089">
    <property type="entry name" value="PKD"/>
    <property type="match status" value="1"/>
</dbReference>
<dbReference type="InterPro" id="IPR035986">
    <property type="entry name" value="PKD_dom_sf"/>
</dbReference>
<reference evidence="4" key="1">
    <citation type="submission" date="2021-11" db="EMBL/GenBank/DDBJ databases">
        <title>Cultivation dependent microbiological survey of springs from the worlds oldest radium mine currently devoted to the extraction of radon-saturated water.</title>
        <authorList>
            <person name="Kapinusova G."/>
            <person name="Smrhova T."/>
            <person name="Strejcek M."/>
            <person name="Suman J."/>
            <person name="Jani K."/>
            <person name="Pajer P."/>
            <person name="Uhlik O."/>
        </authorList>
    </citation>
    <scope>NUCLEOTIDE SEQUENCE [LARGE SCALE GENOMIC DNA]</scope>
    <source>
        <strain evidence="4">J379</strain>
    </source>
</reference>
<organism evidence="3 4">
    <name type="scientific">Svornostia abyssi</name>
    <dbReference type="NCBI Taxonomy" id="2898438"/>
    <lineage>
        <taxon>Bacteria</taxon>
        <taxon>Bacillati</taxon>
        <taxon>Actinomycetota</taxon>
        <taxon>Thermoleophilia</taxon>
        <taxon>Solirubrobacterales</taxon>
        <taxon>Baekduiaceae</taxon>
        <taxon>Svornostia</taxon>
    </lineage>
</organism>
<feature type="region of interest" description="Disordered" evidence="1">
    <location>
        <begin position="87"/>
        <end position="117"/>
    </location>
</feature>
<dbReference type="CDD" id="cd00146">
    <property type="entry name" value="PKD"/>
    <property type="match status" value="1"/>
</dbReference>
<dbReference type="RefSeq" id="WP_353866496.1">
    <property type="nucleotide sequence ID" value="NZ_CP088295.1"/>
</dbReference>
<name>A0ABY5PNT5_9ACTN</name>
<dbReference type="EMBL" id="CP088295">
    <property type="protein sequence ID" value="UUY06065.1"/>
    <property type="molecule type" value="Genomic_DNA"/>
</dbReference>
<evidence type="ECO:0000256" key="1">
    <source>
        <dbReference type="SAM" id="MobiDB-lite"/>
    </source>
</evidence>
<proteinExistence type="predicted"/>
<dbReference type="Gene3D" id="2.60.40.10">
    <property type="entry name" value="Immunoglobulins"/>
    <property type="match status" value="1"/>
</dbReference>
<evidence type="ECO:0000259" key="2">
    <source>
        <dbReference type="PROSITE" id="PS50093"/>
    </source>
</evidence>
<gene>
    <name evidence="3" type="ORF">LRS13_11285</name>
</gene>
<evidence type="ECO:0000313" key="4">
    <source>
        <dbReference type="Proteomes" id="UP001058860"/>
    </source>
</evidence>
<dbReference type="Proteomes" id="UP001058860">
    <property type="component" value="Chromosome"/>
</dbReference>
<evidence type="ECO:0000313" key="3">
    <source>
        <dbReference type="EMBL" id="UUY06065.1"/>
    </source>
</evidence>
<protein>
    <submittedName>
        <fullName evidence="3">PKD domain-containing protein</fullName>
    </submittedName>
</protein>
<sequence>MLDATKPSLSSTLPTTAKTGEAVAFSASASDVWSSVTTSWSFGGGATASGTSTSHTYTTAGTYTVTVTATDAAGNARSVTGQLTVTAAPASTGDSPPATPPNTGGTPPGTAPDTSRRAPIQLPASLLTFPPSRGCVSTATLTVGLTPRAGVTYRQARIELTAGKKTITRTVAPRTITAKARKRTVIPISLKGLPRGSLRLAITVTTADEHVLTAKRAYRTCTAKAKERRASR</sequence>
<dbReference type="InterPro" id="IPR000601">
    <property type="entry name" value="PKD_dom"/>
</dbReference>
<dbReference type="Pfam" id="PF18911">
    <property type="entry name" value="PKD_4"/>
    <property type="match status" value="1"/>
</dbReference>
<accession>A0ABY5PNT5</accession>
<dbReference type="SUPFAM" id="SSF49299">
    <property type="entry name" value="PKD domain"/>
    <property type="match status" value="1"/>
</dbReference>
<dbReference type="PROSITE" id="PS50093">
    <property type="entry name" value="PKD"/>
    <property type="match status" value="1"/>
</dbReference>
<feature type="domain" description="PKD" evidence="2">
    <location>
        <begin position="6"/>
        <end position="92"/>
    </location>
</feature>
<keyword evidence="4" id="KW-1185">Reference proteome</keyword>
<dbReference type="InterPro" id="IPR022409">
    <property type="entry name" value="PKD/Chitinase_dom"/>
</dbReference>